<gene>
    <name evidence="1" type="ORF">B0I35DRAFT_481524</name>
</gene>
<protein>
    <submittedName>
        <fullName evidence="1">Uncharacterized protein</fullName>
    </submittedName>
</protein>
<proteinExistence type="predicted"/>
<dbReference type="AlphaFoldDB" id="A0A8K0SM91"/>
<evidence type="ECO:0000313" key="2">
    <source>
        <dbReference type="Proteomes" id="UP000813444"/>
    </source>
</evidence>
<dbReference type="Proteomes" id="UP000813444">
    <property type="component" value="Unassembled WGS sequence"/>
</dbReference>
<sequence>MLLLSSPAPIIPSTNNSTTIKLLNLTVTSLLTRAALAIPTTPDTPASTPESYCKLTDKEIVKAQASALKGESLSINERSIDRRQGVGVNCGQEYYSKLYWCSSAIAGRNKVWQG</sequence>
<organism evidence="1 2">
    <name type="scientific">Stachybotrys elegans</name>
    <dbReference type="NCBI Taxonomy" id="80388"/>
    <lineage>
        <taxon>Eukaryota</taxon>
        <taxon>Fungi</taxon>
        <taxon>Dikarya</taxon>
        <taxon>Ascomycota</taxon>
        <taxon>Pezizomycotina</taxon>
        <taxon>Sordariomycetes</taxon>
        <taxon>Hypocreomycetidae</taxon>
        <taxon>Hypocreales</taxon>
        <taxon>Stachybotryaceae</taxon>
        <taxon>Stachybotrys</taxon>
    </lineage>
</organism>
<comment type="caution">
    <text evidence="1">The sequence shown here is derived from an EMBL/GenBank/DDBJ whole genome shotgun (WGS) entry which is preliminary data.</text>
</comment>
<keyword evidence="2" id="KW-1185">Reference proteome</keyword>
<evidence type="ECO:0000313" key="1">
    <source>
        <dbReference type="EMBL" id="KAH7311571.1"/>
    </source>
</evidence>
<accession>A0A8K0SM91</accession>
<dbReference type="EMBL" id="JAGPNK010000011">
    <property type="protein sequence ID" value="KAH7311571.1"/>
    <property type="molecule type" value="Genomic_DNA"/>
</dbReference>
<reference evidence="1" key="1">
    <citation type="journal article" date="2021" name="Nat. Commun.">
        <title>Genetic determinants of endophytism in the Arabidopsis root mycobiome.</title>
        <authorList>
            <person name="Mesny F."/>
            <person name="Miyauchi S."/>
            <person name="Thiergart T."/>
            <person name="Pickel B."/>
            <person name="Atanasova L."/>
            <person name="Karlsson M."/>
            <person name="Huettel B."/>
            <person name="Barry K.W."/>
            <person name="Haridas S."/>
            <person name="Chen C."/>
            <person name="Bauer D."/>
            <person name="Andreopoulos W."/>
            <person name="Pangilinan J."/>
            <person name="LaButti K."/>
            <person name="Riley R."/>
            <person name="Lipzen A."/>
            <person name="Clum A."/>
            <person name="Drula E."/>
            <person name="Henrissat B."/>
            <person name="Kohler A."/>
            <person name="Grigoriev I.V."/>
            <person name="Martin F.M."/>
            <person name="Hacquard S."/>
        </authorList>
    </citation>
    <scope>NUCLEOTIDE SEQUENCE</scope>
    <source>
        <strain evidence="1">MPI-CAGE-CH-0235</strain>
    </source>
</reference>
<name>A0A8K0SM91_9HYPO</name>